<feature type="region of interest" description="Disordered" evidence="1">
    <location>
        <begin position="1"/>
        <end position="21"/>
    </location>
</feature>
<dbReference type="AlphaFoldDB" id="A0A6I9X6K4"/>
<feature type="region of interest" description="Disordered" evidence="1">
    <location>
        <begin position="386"/>
        <end position="421"/>
    </location>
</feature>
<organism evidence="2 3">
    <name type="scientific">Thamnophis sirtalis</name>
    <dbReference type="NCBI Taxonomy" id="35019"/>
    <lineage>
        <taxon>Eukaryota</taxon>
        <taxon>Metazoa</taxon>
        <taxon>Chordata</taxon>
        <taxon>Craniata</taxon>
        <taxon>Vertebrata</taxon>
        <taxon>Euteleostomi</taxon>
        <taxon>Lepidosauria</taxon>
        <taxon>Squamata</taxon>
        <taxon>Bifurcata</taxon>
        <taxon>Unidentata</taxon>
        <taxon>Episquamata</taxon>
        <taxon>Toxicofera</taxon>
        <taxon>Serpentes</taxon>
        <taxon>Colubroidea</taxon>
        <taxon>Colubridae</taxon>
        <taxon>Natricinae</taxon>
        <taxon>Thamnophis</taxon>
    </lineage>
</organism>
<dbReference type="GeneID" id="106539244"/>
<feature type="non-terminal residue" evidence="3">
    <location>
        <position position="442"/>
    </location>
</feature>
<name>A0A6I9X6K4_9SAUR</name>
<reference evidence="3" key="1">
    <citation type="submission" date="2025-08" db="UniProtKB">
        <authorList>
            <consortium name="RefSeq"/>
        </authorList>
    </citation>
    <scope>IDENTIFICATION</scope>
</reference>
<dbReference type="RefSeq" id="XP_013909472.1">
    <property type="nucleotide sequence ID" value="XM_014053997.1"/>
</dbReference>
<evidence type="ECO:0000256" key="1">
    <source>
        <dbReference type="SAM" id="MobiDB-lite"/>
    </source>
</evidence>
<dbReference type="OrthoDB" id="1884872at2759"/>
<protein>
    <submittedName>
        <fullName evidence="3">Uncharacterized protein LOC106539244</fullName>
    </submittedName>
</protein>
<dbReference type="Proteomes" id="UP000504617">
    <property type="component" value="Unplaced"/>
</dbReference>
<sequence length="442" mass="50120">MESTTYHSEKAGTKKENSRKQIGLTSEILSTSCRSRNKSLKQNTIIKASFVLLKNINRGRKEKHDYYLTAPRGKQLAPPTQHKKFPAFRKLQVALYDILDKNCVATLKKSFQISNVGALVEKEKKDTTERGTTEVDNSMEVGEFSGELDPGQTNSDCDLRKSISRMILTDKKSHEGDRCQVSERLSSFSEINLKLDLQTLMLNKSEIKLPIKEMMGLSLNTLTEKVREDQTTLEEEESNTRNSSKNTERFWFLLKNNEIRYDDAPVCVADEKMAGDLVCRDDGLSDHSAECLLSDGNLANQTYPDENDGAFIHTEIKKATMSVEDQEVSFFNDEKENMDCLPAEENISVEEEENFPLCQSQSVKMVFYELFGSLVKLLGSPSVNQKKSRLGRLTELEDSSDAEKREGSDTKSSSKRKKEDRLCLANRAMHLDCRTKEKTTPK</sequence>
<proteinExistence type="predicted"/>
<evidence type="ECO:0000313" key="2">
    <source>
        <dbReference type="Proteomes" id="UP000504617"/>
    </source>
</evidence>
<evidence type="ECO:0000313" key="3">
    <source>
        <dbReference type="RefSeq" id="XP_013909472.1"/>
    </source>
</evidence>
<accession>A0A6I9X6K4</accession>
<dbReference type="KEGG" id="tsr:106539244"/>
<keyword evidence="2" id="KW-1185">Reference proteome</keyword>
<feature type="compositionally biased region" description="Basic and acidic residues" evidence="1">
    <location>
        <begin position="7"/>
        <end position="19"/>
    </location>
</feature>
<gene>
    <name evidence="3" type="primary">LOC106539244</name>
</gene>